<organism evidence="2 3">
    <name type="scientific">Enterococcus termitis</name>
    <dbReference type="NCBI Taxonomy" id="332950"/>
    <lineage>
        <taxon>Bacteria</taxon>
        <taxon>Bacillati</taxon>
        <taxon>Bacillota</taxon>
        <taxon>Bacilli</taxon>
        <taxon>Lactobacillales</taxon>
        <taxon>Enterococcaceae</taxon>
        <taxon>Enterococcus</taxon>
    </lineage>
</organism>
<reference evidence="3" key="1">
    <citation type="submission" date="2016-09" db="EMBL/GenBank/DDBJ databases">
        <authorList>
            <person name="Gulvik C.A."/>
        </authorList>
    </citation>
    <scope>NUCLEOTIDE SEQUENCE [LARGE SCALE GENOMIC DNA]</scope>
    <source>
        <strain evidence="3">LMG 8895</strain>
    </source>
</reference>
<dbReference type="Pfam" id="PF00561">
    <property type="entry name" value="Abhydrolase_1"/>
    <property type="match status" value="1"/>
</dbReference>
<dbReference type="OrthoDB" id="9805423at2"/>
<evidence type="ECO:0000259" key="1">
    <source>
        <dbReference type="Pfam" id="PF00561"/>
    </source>
</evidence>
<dbReference type="AlphaFoldDB" id="A0A1E5H5P3"/>
<sequence>MPFLNVSGATIYFESKGQGSHLLFIHAGITDSRMWDHEFHSLAQQFQVTRFDLPGFGQSSFTGGSFSYTMIINELLDHLKIKQTCIFAASFGGKIALDFVLENPKRCLRLALESSAIGEWDFSEELQRYDEKEEQLLALSQYEQAADLNYHTWVLRDRDPKYFDSNIKKLILDMQMTAFTKPEPLSPIKEIQTAQPLSTKLDQLTCPVLIIIGDHDVDDFQKISVFLHQKISHSEKVTIPNAGHLANLEFPELVEQLVTDFFLH</sequence>
<dbReference type="Proteomes" id="UP000095094">
    <property type="component" value="Unassembled WGS sequence"/>
</dbReference>
<protein>
    <recommendedName>
        <fullName evidence="1">AB hydrolase-1 domain-containing protein</fullName>
    </recommendedName>
</protein>
<dbReference type="EMBL" id="MIJY01000001">
    <property type="protein sequence ID" value="OEG20251.1"/>
    <property type="molecule type" value="Genomic_DNA"/>
</dbReference>
<dbReference type="PATRIC" id="fig|332950.4.peg.1056"/>
<feature type="domain" description="AB hydrolase-1" evidence="1">
    <location>
        <begin position="21"/>
        <end position="250"/>
    </location>
</feature>
<dbReference type="InterPro" id="IPR000073">
    <property type="entry name" value="AB_hydrolase_1"/>
</dbReference>
<dbReference type="InterPro" id="IPR029058">
    <property type="entry name" value="AB_hydrolase_fold"/>
</dbReference>
<dbReference type="InterPro" id="IPR050266">
    <property type="entry name" value="AB_hydrolase_sf"/>
</dbReference>
<dbReference type="SUPFAM" id="SSF53474">
    <property type="entry name" value="alpha/beta-Hydrolases"/>
    <property type="match status" value="1"/>
</dbReference>
<comment type="caution">
    <text evidence="2">The sequence shown here is derived from an EMBL/GenBank/DDBJ whole genome shotgun (WGS) entry which is preliminary data.</text>
</comment>
<accession>A0A1E5H5P3</accession>
<keyword evidence="3" id="KW-1185">Reference proteome</keyword>
<dbReference type="RefSeq" id="WP_069661565.1">
    <property type="nucleotide sequence ID" value="NZ_JBHUJJ010000001.1"/>
</dbReference>
<evidence type="ECO:0000313" key="2">
    <source>
        <dbReference type="EMBL" id="OEG20251.1"/>
    </source>
</evidence>
<dbReference type="Gene3D" id="3.40.50.1820">
    <property type="entry name" value="alpha/beta hydrolase"/>
    <property type="match status" value="1"/>
</dbReference>
<name>A0A1E5H5P3_9ENTE</name>
<proteinExistence type="predicted"/>
<evidence type="ECO:0000313" key="3">
    <source>
        <dbReference type="Proteomes" id="UP000095094"/>
    </source>
</evidence>
<dbReference type="PRINTS" id="PR00111">
    <property type="entry name" value="ABHYDROLASE"/>
</dbReference>
<gene>
    <name evidence="2" type="ORF">BCR25_00015</name>
</gene>
<dbReference type="PANTHER" id="PTHR43798">
    <property type="entry name" value="MONOACYLGLYCEROL LIPASE"/>
    <property type="match status" value="1"/>
</dbReference>